<organism evidence="2">
    <name type="scientific">uncultured Caudovirales phage</name>
    <dbReference type="NCBI Taxonomy" id="2100421"/>
    <lineage>
        <taxon>Viruses</taxon>
        <taxon>Duplodnaviria</taxon>
        <taxon>Heunggongvirae</taxon>
        <taxon>Uroviricota</taxon>
        <taxon>Caudoviricetes</taxon>
        <taxon>Peduoviridae</taxon>
        <taxon>Maltschvirus</taxon>
        <taxon>Maltschvirus maltsch</taxon>
    </lineage>
</organism>
<evidence type="ECO:0000313" key="2">
    <source>
        <dbReference type="EMBL" id="CAB4161855.1"/>
    </source>
</evidence>
<reference evidence="2" key="1">
    <citation type="submission" date="2020-04" db="EMBL/GenBank/DDBJ databases">
        <authorList>
            <person name="Chiriac C."/>
            <person name="Salcher M."/>
            <person name="Ghai R."/>
            <person name="Kavagutti S V."/>
        </authorList>
    </citation>
    <scope>NUCLEOTIDE SEQUENCE</scope>
</reference>
<proteinExistence type="predicted"/>
<name>A0A6J5NXW5_9CAUD</name>
<feature type="region of interest" description="Disordered" evidence="1">
    <location>
        <begin position="13"/>
        <end position="52"/>
    </location>
</feature>
<evidence type="ECO:0008006" key="3">
    <source>
        <dbReference type="Google" id="ProtNLM"/>
    </source>
</evidence>
<protein>
    <recommendedName>
        <fullName evidence="3">Bacteriocin</fullName>
    </recommendedName>
</protein>
<feature type="region of interest" description="Disordered" evidence="1">
    <location>
        <begin position="108"/>
        <end position="130"/>
    </location>
</feature>
<dbReference type="EMBL" id="LR796723">
    <property type="protein sequence ID" value="CAB4161855.1"/>
    <property type="molecule type" value="Genomic_DNA"/>
</dbReference>
<sequence length="130" mass="12331">MASLFDEALADAARRRMAEKQASTVQASTDPSMGDRAGSSVEGSISGAGTGASIGGTAAGPYGAVVGAILGAIAGGIGGAASAKKGDQSKLAPSATGMNTMGSIFSKLKENKTGTATSTGGTDIGNSGGM</sequence>
<accession>A0A6J5NXW5</accession>
<evidence type="ECO:0000256" key="1">
    <source>
        <dbReference type="SAM" id="MobiDB-lite"/>
    </source>
</evidence>
<feature type="compositionally biased region" description="Polar residues" evidence="1">
    <location>
        <begin position="21"/>
        <end position="31"/>
    </location>
</feature>
<gene>
    <name evidence="2" type="ORF">UFOVP777_7</name>
</gene>